<keyword evidence="4" id="KW-1185">Reference proteome</keyword>
<evidence type="ECO:0000313" key="4">
    <source>
        <dbReference type="Proteomes" id="UP000054266"/>
    </source>
</evidence>
<proteinExistence type="predicted"/>
<dbReference type="HOGENOM" id="CLU_1517873_0_0_1"/>
<feature type="region of interest" description="Disordered" evidence="1">
    <location>
        <begin position="104"/>
        <end position="129"/>
    </location>
</feature>
<organism evidence="3 4">
    <name type="scientific">Phialophora macrospora</name>
    <dbReference type="NCBI Taxonomy" id="1851006"/>
    <lineage>
        <taxon>Eukaryota</taxon>
        <taxon>Fungi</taxon>
        <taxon>Dikarya</taxon>
        <taxon>Ascomycota</taxon>
        <taxon>Pezizomycotina</taxon>
        <taxon>Eurotiomycetes</taxon>
        <taxon>Chaetothyriomycetidae</taxon>
        <taxon>Chaetothyriales</taxon>
        <taxon>Herpotrichiellaceae</taxon>
        <taxon>Phialophora</taxon>
    </lineage>
</organism>
<sequence length="154" mass="15568">MKSFLAIPALFALGAIADSPSEWAFTWTFTSGHSTYTSATQASNATTPSTEAAATSTSWSEWLYTTSYTATFSSGTSTWAVPTVVSYSEAQNFTSMIPAATTPVSTSSDVKATSTTASSSSGTAATPSSFSGAAVNEKVVGMGALAVAGLALVL</sequence>
<name>A0A0D2FPB5_9EURO</name>
<feature type="chain" id="PRO_5002253253" evidence="2">
    <location>
        <begin position="18"/>
        <end position="154"/>
    </location>
</feature>
<dbReference type="EMBL" id="KN846957">
    <property type="protein sequence ID" value="KIW70133.1"/>
    <property type="molecule type" value="Genomic_DNA"/>
</dbReference>
<gene>
    <name evidence="3" type="ORF">PV04_02434</name>
</gene>
<protein>
    <submittedName>
        <fullName evidence="3">Uncharacterized protein</fullName>
    </submittedName>
</protein>
<feature type="compositionally biased region" description="Low complexity" evidence="1">
    <location>
        <begin position="105"/>
        <end position="129"/>
    </location>
</feature>
<feature type="signal peptide" evidence="2">
    <location>
        <begin position="1"/>
        <end position="17"/>
    </location>
</feature>
<dbReference type="Proteomes" id="UP000054266">
    <property type="component" value="Unassembled WGS sequence"/>
</dbReference>
<evidence type="ECO:0000313" key="3">
    <source>
        <dbReference type="EMBL" id="KIW70133.1"/>
    </source>
</evidence>
<evidence type="ECO:0000256" key="1">
    <source>
        <dbReference type="SAM" id="MobiDB-lite"/>
    </source>
</evidence>
<keyword evidence="2" id="KW-0732">Signal</keyword>
<dbReference type="AlphaFoldDB" id="A0A0D2FPB5"/>
<accession>A0A0D2FPB5</accession>
<evidence type="ECO:0000256" key="2">
    <source>
        <dbReference type="SAM" id="SignalP"/>
    </source>
</evidence>
<reference evidence="3 4" key="1">
    <citation type="submission" date="2015-01" db="EMBL/GenBank/DDBJ databases">
        <title>The Genome Sequence of Capronia semiimmersa CBS27337.</title>
        <authorList>
            <consortium name="The Broad Institute Genomics Platform"/>
            <person name="Cuomo C."/>
            <person name="de Hoog S."/>
            <person name="Gorbushina A."/>
            <person name="Stielow B."/>
            <person name="Teixiera M."/>
            <person name="Abouelleil A."/>
            <person name="Chapman S.B."/>
            <person name="Priest M."/>
            <person name="Young S.K."/>
            <person name="Wortman J."/>
            <person name="Nusbaum C."/>
            <person name="Birren B."/>
        </authorList>
    </citation>
    <scope>NUCLEOTIDE SEQUENCE [LARGE SCALE GENOMIC DNA]</scope>
    <source>
        <strain evidence="3 4">CBS 27337</strain>
    </source>
</reference>